<organism evidence="1 2">
    <name type="scientific">Glossina palpalis gambiensis</name>
    <dbReference type="NCBI Taxonomy" id="67801"/>
    <lineage>
        <taxon>Eukaryota</taxon>
        <taxon>Metazoa</taxon>
        <taxon>Ecdysozoa</taxon>
        <taxon>Arthropoda</taxon>
        <taxon>Hexapoda</taxon>
        <taxon>Insecta</taxon>
        <taxon>Pterygota</taxon>
        <taxon>Neoptera</taxon>
        <taxon>Endopterygota</taxon>
        <taxon>Diptera</taxon>
        <taxon>Brachycera</taxon>
        <taxon>Muscomorpha</taxon>
        <taxon>Hippoboscoidea</taxon>
        <taxon>Glossinidae</taxon>
        <taxon>Glossina</taxon>
    </lineage>
</organism>
<protein>
    <submittedName>
        <fullName evidence="1">Uncharacterized protein</fullName>
    </submittedName>
</protein>
<evidence type="ECO:0000313" key="2">
    <source>
        <dbReference type="Proteomes" id="UP000092460"/>
    </source>
</evidence>
<proteinExistence type="predicted"/>
<dbReference type="AlphaFoldDB" id="A0A1B0BQW6"/>
<dbReference type="EMBL" id="JXJN01018836">
    <property type="status" value="NOT_ANNOTATED_CDS"/>
    <property type="molecule type" value="Genomic_DNA"/>
</dbReference>
<name>A0A1B0BQW6_9MUSC</name>
<evidence type="ECO:0000313" key="1">
    <source>
        <dbReference type="EnsemblMetazoa" id="GPPI037774-PA"/>
    </source>
</evidence>
<dbReference type="EnsemblMetazoa" id="GPPI037774-RA">
    <property type="protein sequence ID" value="GPPI037774-PA"/>
    <property type="gene ID" value="GPPI037774"/>
</dbReference>
<keyword evidence="2" id="KW-1185">Reference proteome</keyword>
<reference evidence="1" key="2">
    <citation type="submission" date="2020-05" db="UniProtKB">
        <authorList>
            <consortium name="EnsemblMetazoa"/>
        </authorList>
    </citation>
    <scope>IDENTIFICATION</scope>
    <source>
        <strain evidence="1">IAEA</strain>
    </source>
</reference>
<accession>A0A1B0BQW6</accession>
<sequence>MITKPHFIIWSESALFNVSRILRLSKMIYAPTTAEASLKNSVFHQAKPSTKKNTVSASKIDFIRSAGAGSLDLHPSTVHSLMPHTVNAFHPRLLTSSAMASFYMAAVMIRE</sequence>
<dbReference type="Proteomes" id="UP000092460">
    <property type="component" value="Unassembled WGS sequence"/>
</dbReference>
<dbReference type="VEuPathDB" id="VectorBase:GPPI037774"/>
<reference evidence="2" key="1">
    <citation type="submission" date="2015-01" db="EMBL/GenBank/DDBJ databases">
        <authorList>
            <person name="Aksoy S."/>
            <person name="Warren W."/>
            <person name="Wilson R.K."/>
        </authorList>
    </citation>
    <scope>NUCLEOTIDE SEQUENCE [LARGE SCALE GENOMIC DNA]</scope>
    <source>
        <strain evidence="2">IAEA</strain>
    </source>
</reference>